<dbReference type="Gene3D" id="3.40.50.450">
    <property type="match status" value="1"/>
</dbReference>
<dbReference type="PANTHER" id="PTHR38440">
    <property type="entry name" value="UPF0398 PROTEIN YPSA"/>
    <property type="match status" value="1"/>
</dbReference>
<gene>
    <name evidence="1" type="ORF">ACFQ4H_29055</name>
</gene>
<keyword evidence="2" id="KW-1185">Reference proteome</keyword>
<dbReference type="EMBL" id="JBHTMP010000068">
    <property type="protein sequence ID" value="MFD1325142.1"/>
    <property type="molecule type" value="Genomic_DNA"/>
</dbReference>
<reference evidence="2" key="1">
    <citation type="journal article" date="2019" name="Int. J. Syst. Evol. Microbiol.">
        <title>The Global Catalogue of Microorganisms (GCM) 10K type strain sequencing project: providing services to taxonomists for standard genome sequencing and annotation.</title>
        <authorList>
            <consortium name="The Broad Institute Genomics Platform"/>
            <consortium name="The Broad Institute Genome Sequencing Center for Infectious Disease"/>
            <person name="Wu L."/>
            <person name="Ma J."/>
        </authorList>
    </citation>
    <scope>NUCLEOTIDE SEQUENCE [LARGE SCALE GENOMIC DNA]</scope>
    <source>
        <strain evidence="2">JCM 31037</strain>
    </source>
</reference>
<dbReference type="InterPro" id="IPR010697">
    <property type="entry name" value="YspA"/>
</dbReference>
<dbReference type="SUPFAM" id="SSF102405">
    <property type="entry name" value="MCP/YpsA-like"/>
    <property type="match status" value="1"/>
</dbReference>
<accession>A0ABW3YNV3</accession>
<evidence type="ECO:0000313" key="2">
    <source>
        <dbReference type="Proteomes" id="UP001597260"/>
    </source>
</evidence>
<evidence type="ECO:0008006" key="3">
    <source>
        <dbReference type="Google" id="ProtNLM"/>
    </source>
</evidence>
<comment type="caution">
    <text evidence="1">The sequence shown here is derived from an EMBL/GenBank/DDBJ whole genome shotgun (WGS) entry which is preliminary data.</text>
</comment>
<organism evidence="1 2">
    <name type="scientific">Micromonospora sonneratiae</name>
    <dbReference type="NCBI Taxonomy" id="1184706"/>
    <lineage>
        <taxon>Bacteria</taxon>
        <taxon>Bacillati</taxon>
        <taxon>Actinomycetota</taxon>
        <taxon>Actinomycetes</taxon>
        <taxon>Micromonosporales</taxon>
        <taxon>Micromonosporaceae</taxon>
        <taxon>Micromonospora</taxon>
    </lineage>
</organism>
<sequence length="174" mass="18708">MPRIGVTGHVILASGTAELIYACLARHLKPYAPAGLHGITCLADGADQLFARAVLALHGTFEVIIPATDYRQRAVEQDNRAAFDELLAQASAVSYMPYPESGREAYMAASEELLSRCDLLVAVWDGQPSTVLGDTADVVRAARARQLPVTVLWPSGARRGRPAGWRSPVDPTAR</sequence>
<dbReference type="Proteomes" id="UP001597260">
    <property type="component" value="Unassembled WGS sequence"/>
</dbReference>
<name>A0ABW3YNV3_9ACTN</name>
<dbReference type="PANTHER" id="PTHR38440:SF1">
    <property type="entry name" value="UPF0398 PROTEIN SPR0331"/>
    <property type="match status" value="1"/>
</dbReference>
<proteinExistence type="predicted"/>
<evidence type="ECO:0000313" key="1">
    <source>
        <dbReference type="EMBL" id="MFD1325142.1"/>
    </source>
</evidence>
<protein>
    <recommendedName>
        <fullName evidence="3">Nucleoside 2-deoxyribosyltransferase</fullName>
    </recommendedName>
</protein>
<dbReference type="RefSeq" id="WP_377576967.1">
    <property type="nucleotide sequence ID" value="NZ_JBHTMP010000068.1"/>
</dbReference>